<name>A0A7W9PFR5_9NOCA</name>
<comment type="caution">
    <text evidence="1">The sequence shown here is derived from an EMBL/GenBank/DDBJ whole genome shotgun (WGS) entry which is preliminary data.</text>
</comment>
<accession>A0A7W9PFR5</accession>
<protein>
    <submittedName>
        <fullName evidence="1">Uncharacterized protein</fullName>
    </submittedName>
</protein>
<dbReference type="Proteomes" id="UP000540412">
    <property type="component" value="Unassembled WGS sequence"/>
</dbReference>
<dbReference type="RefSeq" id="WP_040743945.1">
    <property type="nucleotide sequence ID" value="NZ_JACHIT010000001.1"/>
</dbReference>
<sequence length="82" mass="8750">MAGVEVKLNSGVVRRMLRRRFTEHVNALAQALADEIGGDVTVDKYTTDRAAAGVRVPTERQTKDGALTRAAAALGLEVKAKS</sequence>
<organism evidence="1 2">
    <name type="scientific">Nocardia transvalensis</name>
    <dbReference type="NCBI Taxonomy" id="37333"/>
    <lineage>
        <taxon>Bacteria</taxon>
        <taxon>Bacillati</taxon>
        <taxon>Actinomycetota</taxon>
        <taxon>Actinomycetes</taxon>
        <taxon>Mycobacteriales</taxon>
        <taxon>Nocardiaceae</taxon>
        <taxon>Nocardia</taxon>
    </lineage>
</organism>
<dbReference type="AlphaFoldDB" id="A0A7W9PFR5"/>
<reference evidence="1 2" key="1">
    <citation type="submission" date="2020-08" db="EMBL/GenBank/DDBJ databases">
        <title>Sequencing the genomes of 1000 actinobacteria strains.</title>
        <authorList>
            <person name="Klenk H.-P."/>
        </authorList>
    </citation>
    <scope>NUCLEOTIDE SEQUENCE [LARGE SCALE GENOMIC DNA]</scope>
    <source>
        <strain evidence="1 2">DSM 43582</strain>
    </source>
</reference>
<evidence type="ECO:0000313" key="1">
    <source>
        <dbReference type="EMBL" id="MBB5915282.1"/>
    </source>
</evidence>
<evidence type="ECO:0000313" key="2">
    <source>
        <dbReference type="Proteomes" id="UP000540412"/>
    </source>
</evidence>
<gene>
    <name evidence="1" type="ORF">BJY24_004149</name>
</gene>
<keyword evidence="2" id="KW-1185">Reference proteome</keyword>
<dbReference type="EMBL" id="JACHIT010000001">
    <property type="protein sequence ID" value="MBB5915282.1"/>
    <property type="molecule type" value="Genomic_DNA"/>
</dbReference>
<proteinExistence type="predicted"/>